<protein>
    <recommendedName>
        <fullName evidence="2">DUF5648 domain-containing protein</fullName>
    </recommendedName>
</protein>
<dbReference type="AlphaFoldDB" id="A0A165SDV4"/>
<dbReference type="InterPro" id="IPR043708">
    <property type="entry name" value="DUF5648"/>
</dbReference>
<evidence type="ECO:0000313" key="3">
    <source>
        <dbReference type="EMBL" id="KZT71847.1"/>
    </source>
</evidence>
<evidence type="ECO:0000313" key="4">
    <source>
        <dbReference type="Proteomes" id="UP000076727"/>
    </source>
</evidence>
<evidence type="ECO:0000256" key="1">
    <source>
        <dbReference type="SAM" id="SignalP"/>
    </source>
</evidence>
<keyword evidence="1" id="KW-0732">Signal</keyword>
<gene>
    <name evidence="3" type="ORF">DAEQUDRAFT_736371</name>
</gene>
<feature type="chain" id="PRO_5007866331" description="DUF5648 domain-containing protein" evidence="1">
    <location>
        <begin position="26"/>
        <end position="174"/>
    </location>
</feature>
<keyword evidence="4" id="KW-1185">Reference proteome</keyword>
<feature type="domain" description="DUF5648" evidence="2">
    <location>
        <begin position="50"/>
        <end position="171"/>
    </location>
</feature>
<evidence type="ECO:0000259" key="2">
    <source>
        <dbReference type="Pfam" id="PF18885"/>
    </source>
</evidence>
<name>A0A165SDV4_9APHY</name>
<accession>A0A165SDV4</accession>
<dbReference type="Proteomes" id="UP000076727">
    <property type="component" value="Unassembled WGS sequence"/>
</dbReference>
<feature type="signal peptide" evidence="1">
    <location>
        <begin position="1"/>
        <end position="25"/>
    </location>
</feature>
<organism evidence="3 4">
    <name type="scientific">Daedalea quercina L-15889</name>
    <dbReference type="NCBI Taxonomy" id="1314783"/>
    <lineage>
        <taxon>Eukaryota</taxon>
        <taxon>Fungi</taxon>
        <taxon>Dikarya</taxon>
        <taxon>Basidiomycota</taxon>
        <taxon>Agaricomycotina</taxon>
        <taxon>Agaricomycetes</taxon>
        <taxon>Polyporales</taxon>
        <taxon>Fomitopsis</taxon>
    </lineage>
</organism>
<proteinExistence type="predicted"/>
<dbReference type="Pfam" id="PF18885">
    <property type="entry name" value="DUF5648"/>
    <property type="match status" value="1"/>
</dbReference>
<dbReference type="OrthoDB" id="9971254at2759"/>
<reference evidence="3 4" key="1">
    <citation type="journal article" date="2016" name="Mol. Biol. Evol.">
        <title>Comparative Genomics of Early-Diverging Mushroom-Forming Fungi Provides Insights into the Origins of Lignocellulose Decay Capabilities.</title>
        <authorList>
            <person name="Nagy L.G."/>
            <person name="Riley R."/>
            <person name="Tritt A."/>
            <person name="Adam C."/>
            <person name="Daum C."/>
            <person name="Floudas D."/>
            <person name="Sun H."/>
            <person name="Yadav J.S."/>
            <person name="Pangilinan J."/>
            <person name="Larsson K.H."/>
            <person name="Matsuura K."/>
            <person name="Barry K."/>
            <person name="Labutti K."/>
            <person name="Kuo R."/>
            <person name="Ohm R.A."/>
            <person name="Bhattacharya S.S."/>
            <person name="Shirouzu T."/>
            <person name="Yoshinaga Y."/>
            <person name="Martin F.M."/>
            <person name="Grigoriev I.V."/>
            <person name="Hibbett D.S."/>
        </authorList>
    </citation>
    <scope>NUCLEOTIDE SEQUENCE [LARGE SCALE GENOMIC DNA]</scope>
    <source>
        <strain evidence="3 4">L-15889</strain>
    </source>
</reference>
<dbReference type="EMBL" id="KV429043">
    <property type="protein sequence ID" value="KZT71847.1"/>
    <property type="molecule type" value="Genomic_DNA"/>
</dbReference>
<sequence length="174" mass="19420">MLLKLSTSVVCAVVAVYLTLTGVKAVPAAPELATRASDAVCDTEHAAPFWGAYSAAKTDHFYSTDYTQVNGSFADGYELQARLGFIFREKTVSASIFLRLYNAKQIDNFYTTNETEADRVIRDDGYHDRGYRASQLYSSAKTDHFYTINETEAQQYVKNGYELQGIAGYILPNF</sequence>